<dbReference type="InterPro" id="IPR001387">
    <property type="entry name" value="Cro/C1-type_HTH"/>
</dbReference>
<evidence type="ECO:0000313" key="3">
    <source>
        <dbReference type="Proteomes" id="UP001205843"/>
    </source>
</evidence>
<dbReference type="Pfam" id="PF01381">
    <property type="entry name" value="HTH_3"/>
    <property type="match status" value="1"/>
</dbReference>
<dbReference type="GO" id="GO:0003677">
    <property type="term" value="F:DNA binding"/>
    <property type="evidence" value="ECO:0007669"/>
    <property type="project" value="InterPro"/>
</dbReference>
<dbReference type="PROSITE" id="PS50943">
    <property type="entry name" value="HTH_CROC1"/>
    <property type="match status" value="1"/>
</dbReference>
<dbReference type="SMART" id="SM00530">
    <property type="entry name" value="HTH_XRE"/>
    <property type="match status" value="1"/>
</dbReference>
<gene>
    <name evidence="2" type="ORF">J2T57_001519</name>
</gene>
<evidence type="ECO:0000259" key="1">
    <source>
        <dbReference type="PROSITE" id="PS50943"/>
    </source>
</evidence>
<name>A0AAE3G2V3_9GAMM</name>
<dbReference type="SUPFAM" id="SSF47413">
    <property type="entry name" value="lambda repressor-like DNA-binding domains"/>
    <property type="match status" value="1"/>
</dbReference>
<keyword evidence="3" id="KW-1185">Reference proteome</keyword>
<protein>
    <submittedName>
        <fullName evidence="2">Transcriptional regulator with XRE-family HTH domain</fullName>
    </submittedName>
</protein>
<feature type="domain" description="HTH cro/C1-type" evidence="1">
    <location>
        <begin position="38"/>
        <end position="93"/>
    </location>
</feature>
<dbReference type="Gene3D" id="1.10.260.40">
    <property type="entry name" value="lambda repressor-like DNA-binding domains"/>
    <property type="match status" value="1"/>
</dbReference>
<comment type="caution">
    <text evidence="2">The sequence shown here is derived from an EMBL/GenBank/DDBJ whole genome shotgun (WGS) entry which is preliminary data.</text>
</comment>
<dbReference type="AlphaFoldDB" id="A0AAE3G2V3"/>
<evidence type="ECO:0000313" key="2">
    <source>
        <dbReference type="EMBL" id="MCP1674417.1"/>
    </source>
</evidence>
<proteinExistence type="predicted"/>
<dbReference type="CDD" id="cd00093">
    <property type="entry name" value="HTH_XRE"/>
    <property type="match status" value="1"/>
</dbReference>
<dbReference type="EMBL" id="JALJXV010000003">
    <property type="protein sequence ID" value="MCP1674417.1"/>
    <property type="molecule type" value="Genomic_DNA"/>
</dbReference>
<organism evidence="2 3">
    <name type="scientific">Natronocella acetinitrilica</name>
    <dbReference type="NCBI Taxonomy" id="414046"/>
    <lineage>
        <taxon>Bacteria</taxon>
        <taxon>Pseudomonadati</taxon>
        <taxon>Pseudomonadota</taxon>
        <taxon>Gammaproteobacteria</taxon>
        <taxon>Chromatiales</taxon>
        <taxon>Ectothiorhodospiraceae</taxon>
        <taxon>Natronocella</taxon>
    </lineage>
</organism>
<reference evidence="2" key="1">
    <citation type="submission" date="2022-03" db="EMBL/GenBank/DDBJ databases">
        <title>Genomic Encyclopedia of Type Strains, Phase III (KMG-III): the genomes of soil and plant-associated and newly described type strains.</title>
        <authorList>
            <person name="Whitman W."/>
        </authorList>
    </citation>
    <scope>NUCLEOTIDE SEQUENCE</scope>
    <source>
        <strain evidence="2">ANL 6-2</strain>
    </source>
</reference>
<accession>A0AAE3G2V3</accession>
<dbReference type="InterPro" id="IPR010982">
    <property type="entry name" value="Lambda_DNA-bd_dom_sf"/>
</dbReference>
<dbReference type="RefSeq" id="WP_253476389.1">
    <property type="nucleotide sequence ID" value="NZ_JALJXV010000003.1"/>
</dbReference>
<dbReference type="Proteomes" id="UP001205843">
    <property type="component" value="Unassembled WGS sequence"/>
</dbReference>
<sequence length="156" mass="17072">MMSKVQDFIDRGRRDPRFSKALAASDLATRLGKMAFDMRVGCGLSQEALAERTGLKQSQISRLERGNQGYVPSLLLIGEVAAACDYEIAIEAIPRRVILAQVAEPPVRPYSARRSHAALTEAMLEAGNLIEEHLASEVRETGETGGIHVMVHAEKE</sequence>